<feature type="chain" id="PRO_5019761112" evidence="2">
    <location>
        <begin position="23"/>
        <end position="434"/>
    </location>
</feature>
<dbReference type="Proteomes" id="UP000280091">
    <property type="component" value="Unassembled WGS sequence"/>
</dbReference>
<sequence length="434" mass="50724">MTKKILPSLSLLVLLITSFSCSKNEKKKETAPSETTSFLLVNEQLPIKTLSNALEWPEEVILGVDLGLIKLNEDGEERLKDIFEDYSQDGKDDFIKDNNQKKRSDFVKGDWIKSETKKISNLKLNDIKKHEFNNNEIIQNKLKSYIPYYIERQTEELSSYQFSFFSKGFWKNLGQISWIHTKSTFWGKFSNWDISYIKPVYKKDLQQKWEGIYNSYFSIKKAENEIKNIAKNYQALLVLKHDYIAKLEKIKTDRSQDISLNQFKFKPKNNINIEPIISQFNLTLVDNFGLWFFEILLGLFTFALVRHILIKLFYADELRAHEERVVFFFDLIHTAKSPITAGLSIVGALGSYLFYEKRDNEIYDESGNIAKNLKTFLGVVLLAVSIWYFPKKQIKLENEINTNLEANFSSHFDKTSIMILDDLNLNTELFFTSI</sequence>
<keyword evidence="1" id="KW-1133">Transmembrane helix</keyword>
<keyword evidence="1" id="KW-0472">Membrane</keyword>
<dbReference type="RefSeq" id="WP_121365104.1">
    <property type="nucleotide sequence ID" value="NZ_RBXA01000002.1"/>
</dbReference>
<feature type="transmembrane region" description="Helical" evidence="1">
    <location>
        <begin position="373"/>
        <end position="390"/>
    </location>
</feature>
<keyword evidence="1" id="KW-0812">Transmembrane</keyword>
<feature type="transmembrane region" description="Helical" evidence="1">
    <location>
        <begin position="288"/>
        <end position="314"/>
    </location>
</feature>
<organism evidence="3 4">
    <name type="scientific">Flavobacterium limicola</name>
    <dbReference type="NCBI Taxonomy" id="180441"/>
    <lineage>
        <taxon>Bacteria</taxon>
        <taxon>Pseudomonadati</taxon>
        <taxon>Bacteroidota</taxon>
        <taxon>Flavobacteriia</taxon>
        <taxon>Flavobacteriales</taxon>
        <taxon>Flavobacteriaceae</taxon>
        <taxon>Flavobacterium</taxon>
    </lineage>
</organism>
<accession>A0A495S2N2</accession>
<evidence type="ECO:0000256" key="2">
    <source>
        <dbReference type="SAM" id="SignalP"/>
    </source>
</evidence>
<gene>
    <name evidence="3" type="ORF">BC952_1699</name>
</gene>
<dbReference type="PROSITE" id="PS51257">
    <property type="entry name" value="PROKAR_LIPOPROTEIN"/>
    <property type="match status" value="1"/>
</dbReference>
<proteinExistence type="predicted"/>
<feature type="signal peptide" evidence="2">
    <location>
        <begin position="1"/>
        <end position="22"/>
    </location>
</feature>
<feature type="transmembrane region" description="Helical" evidence="1">
    <location>
        <begin position="326"/>
        <end position="353"/>
    </location>
</feature>
<name>A0A495S2N2_9FLAO</name>
<dbReference type="EMBL" id="RBXA01000002">
    <property type="protein sequence ID" value="RKS93849.1"/>
    <property type="molecule type" value="Genomic_DNA"/>
</dbReference>
<evidence type="ECO:0000256" key="1">
    <source>
        <dbReference type="SAM" id="Phobius"/>
    </source>
</evidence>
<keyword evidence="2" id="KW-0732">Signal</keyword>
<comment type="caution">
    <text evidence="3">The sequence shown here is derived from an EMBL/GenBank/DDBJ whole genome shotgun (WGS) entry which is preliminary data.</text>
</comment>
<reference evidence="3 4" key="1">
    <citation type="submission" date="2018-10" db="EMBL/GenBank/DDBJ databases">
        <title>Genomic Encyclopedia of Archaeal and Bacterial Type Strains, Phase II (KMG-II): from individual species to whole genera.</title>
        <authorList>
            <person name="Goeker M."/>
        </authorList>
    </citation>
    <scope>NUCLEOTIDE SEQUENCE [LARGE SCALE GENOMIC DNA]</scope>
    <source>
        <strain evidence="3 4">DSM 15094</strain>
    </source>
</reference>
<dbReference type="AlphaFoldDB" id="A0A495S2N2"/>
<evidence type="ECO:0000313" key="4">
    <source>
        <dbReference type="Proteomes" id="UP000280091"/>
    </source>
</evidence>
<evidence type="ECO:0000313" key="3">
    <source>
        <dbReference type="EMBL" id="RKS93849.1"/>
    </source>
</evidence>
<protein>
    <submittedName>
        <fullName evidence="3">Uncharacterized protein</fullName>
    </submittedName>
</protein>
<keyword evidence="4" id="KW-1185">Reference proteome</keyword>